<dbReference type="Gene3D" id="3.40.50.720">
    <property type="entry name" value="NAD(P)-binding Rossmann-like Domain"/>
    <property type="match status" value="1"/>
</dbReference>
<proteinExistence type="inferred from homology"/>
<sequence>MAAAHSPRLICVTGGSGFIGSAFLRHVSAVSDTRLRVLDLTPPPKDVEAEFVRGSITDPGPLRQAFEGADTVVHLAGELGVVNCQHNPHKVIDINIGGTAAVTAAALEAGAEHLLFCSTSEIYGDGTGRVLSEDAVARPHSLYGRAKLLSESVVAEFARSPGRRATVVRPFNVYGPGQRPDFVVSRFVELASRGEPLTVHGDGAQIRTFTYVDDLAAGMWAALCRPASGGAPFEIYNLASQQTFSITEVVEMVNDLAGSDSPVVRISPGEAGRDAAQEVTVRIPSAAKAEEHLGFRASVTLSEGIRRCLAARPASPLGSAR</sequence>
<dbReference type="Proteomes" id="UP000318720">
    <property type="component" value="Unassembled WGS sequence"/>
</dbReference>
<evidence type="ECO:0000313" key="4">
    <source>
        <dbReference type="Proteomes" id="UP000318720"/>
    </source>
</evidence>
<protein>
    <submittedName>
        <fullName evidence="3">NAD-dependent epimerase/dehydratase family protein</fullName>
    </submittedName>
</protein>
<dbReference type="RefSeq" id="WP_141581653.1">
    <property type="nucleotide sequence ID" value="NZ_SPAY01000093.1"/>
</dbReference>
<organism evidence="3 4">
    <name type="scientific">Streptomyces ipomoeae</name>
    <dbReference type="NCBI Taxonomy" id="103232"/>
    <lineage>
        <taxon>Bacteria</taxon>
        <taxon>Bacillati</taxon>
        <taxon>Actinomycetota</taxon>
        <taxon>Actinomycetes</taxon>
        <taxon>Kitasatosporales</taxon>
        <taxon>Streptomycetaceae</taxon>
        <taxon>Streptomyces</taxon>
    </lineage>
</organism>
<feature type="domain" description="NAD-dependent epimerase/dehydratase" evidence="2">
    <location>
        <begin position="10"/>
        <end position="239"/>
    </location>
</feature>
<name>A0AAE9B211_9ACTN</name>
<dbReference type="InterPro" id="IPR036291">
    <property type="entry name" value="NAD(P)-bd_dom_sf"/>
</dbReference>
<comment type="similarity">
    <text evidence="1">Belongs to the NAD(P)-dependent epimerase/dehydratase family.</text>
</comment>
<evidence type="ECO:0000256" key="1">
    <source>
        <dbReference type="ARBA" id="ARBA00007637"/>
    </source>
</evidence>
<evidence type="ECO:0000259" key="2">
    <source>
        <dbReference type="Pfam" id="PF01370"/>
    </source>
</evidence>
<comment type="caution">
    <text evidence="3">The sequence shown here is derived from an EMBL/GenBank/DDBJ whole genome shotgun (WGS) entry which is preliminary data.</text>
</comment>
<gene>
    <name evidence="3" type="ORF">Sipo8835_10145</name>
</gene>
<dbReference type="EMBL" id="SPAZ01000090">
    <property type="protein sequence ID" value="TQE36480.1"/>
    <property type="molecule type" value="Genomic_DNA"/>
</dbReference>
<dbReference type="PANTHER" id="PTHR43000">
    <property type="entry name" value="DTDP-D-GLUCOSE 4,6-DEHYDRATASE-RELATED"/>
    <property type="match status" value="1"/>
</dbReference>
<evidence type="ECO:0000313" key="3">
    <source>
        <dbReference type="EMBL" id="TQE36480.1"/>
    </source>
</evidence>
<dbReference type="InterPro" id="IPR001509">
    <property type="entry name" value="Epimerase_deHydtase"/>
</dbReference>
<dbReference type="SUPFAM" id="SSF51735">
    <property type="entry name" value="NAD(P)-binding Rossmann-fold domains"/>
    <property type="match status" value="1"/>
</dbReference>
<dbReference type="AlphaFoldDB" id="A0AAE9B211"/>
<accession>A0AAE9B211</accession>
<reference evidence="3 4" key="1">
    <citation type="submission" date="2019-03" db="EMBL/GenBank/DDBJ databases">
        <title>Comparative genomic analyses of the sweetpotato soil rot pathogen, Streptomyces ipomoeae.</title>
        <authorList>
            <person name="Ruschel Soares N."/>
            <person name="Badger J.H."/>
            <person name="Huguet-Tapia J.C."/>
            <person name="Clark C.A."/>
            <person name="Pettis G.S."/>
        </authorList>
    </citation>
    <scope>NUCLEOTIDE SEQUENCE [LARGE SCALE GENOMIC DNA]</scope>
    <source>
        <strain evidence="3 4">88-35</strain>
    </source>
</reference>
<dbReference type="Pfam" id="PF01370">
    <property type="entry name" value="Epimerase"/>
    <property type="match status" value="1"/>
</dbReference>